<evidence type="ECO:0000256" key="3">
    <source>
        <dbReference type="ARBA" id="ARBA00022842"/>
    </source>
</evidence>
<dbReference type="GO" id="GO:0010333">
    <property type="term" value="F:terpene synthase activity"/>
    <property type="evidence" value="ECO:0007669"/>
    <property type="project" value="InterPro"/>
</dbReference>
<reference evidence="6 7" key="1">
    <citation type="submission" date="2019-12" db="EMBL/GenBank/DDBJ databases">
        <authorList>
            <person name="Alioto T."/>
            <person name="Alioto T."/>
            <person name="Gomez Garrido J."/>
        </authorList>
    </citation>
    <scope>NUCLEOTIDE SEQUENCE [LARGE SCALE GENOMIC DNA]</scope>
</reference>
<dbReference type="Gene3D" id="1.50.10.130">
    <property type="entry name" value="Terpene synthase, N-terminal domain"/>
    <property type="match status" value="1"/>
</dbReference>
<feature type="domain" description="Terpene synthase metal-binding" evidence="5">
    <location>
        <begin position="420"/>
        <end position="542"/>
    </location>
</feature>
<feature type="domain" description="Terpene synthase N-terminal" evidence="4">
    <location>
        <begin position="40"/>
        <end position="211"/>
    </location>
</feature>
<sequence>MLREDTCNAERKCQIGCIANEKTYYLSTNQSSGYYKPSSWSHEFIMSLRGDRGMEVQNLSTIKKLEEEVRYMLHDEGMEPLGILELIDDVQRLGLGYHFRESTKCALDRIIRSEKVKEKMEDNMYICALYFTLLRQHGYKISVDIFQNFKDYEGNFKGSLAQDIPGMLRLYEASHVAYNGENILDEAREYITIKLKEISEIKIGSQVKHALEFPSYRRMQRLEARWNIEAYNKEDGANQYLLELAILDFNMVQSMLQRDLQQVSCWWKDVDLANKLRFARDRLVESFFWSVGMVFEPEFSECRKGLTKVGKLITVIDDLYDVYGSLEELELFTDAVERWDINALQHLPDYMKICFLALYNTVNSISYDILQEKNQVIIPDLAKVSRRGGGNRCIGVFVEEKWWRWVASSHGQATTLDVLRWADLCKLFLQEAKWSYDKHIPTFNEYMSTAWISSSGPLLLVHAYFLMSQNITTEAKECLDSYPAILRFPSTIFRLCNDSSSSKAEIERGESANAISCFMHENGVSEEVARGYINSLIDENWKMLNKELVLGSPFEKSFIEVTINLARVAQCHYQFGNAHSDPNDVSRNQILSIIIEPVKFLGKTKPM</sequence>
<evidence type="ECO:0000313" key="6">
    <source>
        <dbReference type="EMBL" id="CAA2956201.1"/>
    </source>
</evidence>
<feature type="domain" description="Terpene synthase metal-binding" evidence="5">
    <location>
        <begin position="268"/>
        <end position="383"/>
    </location>
</feature>
<evidence type="ECO:0000259" key="4">
    <source>
        <dbReference type="Pfam" id="PF01397"/>
    </source>
</evidence>
<protein>
    <submittedName>
        <fullName evidence="6">Probable terpene synthase 12</fullName>
    </submittedName>
</protein>
<dbReference type="PANTHER" id="PTHR31225:SF252">
    <property type="entry name" value="TERPENE SYNTHASE 12-RELATED"/>
    <property type="match status" value="1"/>
</dbReference>
<dbReference type="EMBL" id="CACTIH010000177">
    <property type="protein sequence ID" value="CAA2956201.1"/>
    <property type="molecule type" value="Genomic_DNA"/>
</dbReference>
<dbReference type="PANTHER" id="PTHR31225">
    <property type="entry name" value="OS04G0344100 PROTEIN-RELATED"/>
    <property type="match status" value="1"/>
</dbReference>
<dbReference type="InterPro" id="IPR034741">
    <property type="entry name" value="Terpene_cyclase-like_1_C"/>
</dbReference>
<dbReference type="CDD" id="cd00684">
    <property type="entry name" value="Terpene_cyclase_plant_C1"/>
    <property type="match status" value="1"/>
</dbReference>
<keyword evidence="7" id="KW-1185">Reference proteome</keyword>
<evidence type="ECO:0000313" key="7">
    <source>
        <dbReference type="Proteomes" id="UP000594638"/>
    </source>
</evidence>
<dbReference type="InterPro" id="IPR008930">
    <property type="entry name" value="Terpenoid_cyclase/PrenylTrfase"/>
</dbReference>
<dbReference type="SUPFAM" id="SSF48239">
    <property type="entry name" value="Terpenoid cyclases/Protein prenyltransferases"/>
    <property type="match status" value="1"/>
</dbReference>
<dbReference type="InterPro" id="IPR005630">
    <property type="entry name" value="Terpene_synthase_metal-bd"/>
</dbReference>
<dbReference type="Pfam" id="PF01397">
    <property type="entry name" value="Terpene_synth"/>
    <property type="match status" value="1"/>
</dbReference>
<dbReference type="OrthoDB" id="898131at2759"/>
<dbReference type="SUPFAM" id="SSF48576">
    <property type="entry name" value="Terpenoid synthases"/>
    <property type="match status" value="1"/>
</dbReference>
<keyword evidence="2" id="KW-0479">Metal-binding</keyword>
<proteinExistence type="predicted"/>
<gene>
    <name evidence="6" type="ORF">OLEA9_A000777</name>
</gene>
<keyword evidence="3" id="KW-0460">Magnesium</keyword>
<dbReference type="AlphaFoldDB" id="A0A8S0PP94"/>
<dbReference type="InterPro" id="IPR044814">
    <property type="entry name" value="Terpene_cyclase_plant_C1"/>
</dbReference>
<dbReference type="Gene3D" id="1.10.600.10">
    <property type="entry name" value="Farnesyl Diphosphate Synthase"/>
    <property type="match status" value="1"/>
</dbReference>
<dbReference type="GO" id="GO:0016102">
    <property type="term" value="P:diterpenoid biosynthetic process"/>
    <property type="evidence" value="ECO:0007669"/>
    <property type="project" value="InterPro"/>
</dbReference>
<dbReference type="SFLD" id="SFLDS00005">
    <property type="entry name" value="Isoprenoid_Synthase_Type_I"/>
    <property type="match status" value="1"/>
</dbReference>
<evidence type="ECO:0000256" key="2">
    <source>
        <dbReference type="ARBA" id="ARBA00022723"/>
    </source>
</evidence>
<comment type="cofactor">
    <cofactor evidence="1">
        <name>Mg(2+)</name>
        <dbReference type="ChEBI" id="CHEBI:18420"/>
    </cofactor>
</comment>
<dbReference type="Proteomes" id="UP000594638">
    <property type="component" value="Unassembled WGS sequence"/>
</dbReference>
<evidence type="ECO:0000256" key="1">
    <source>
        <dbReference type="ARBA" id="ARBA00001946"/>
    </source>
</evidence>
<dbReference type="InterPro" id="IPR001906">
    <property type="entry name" value="Terpene_synth_N"/>
</dbReference>
<comment type="caution">
    <text evidence="6">The sequence shown here is derived from an EMBL/GenBank/DDBJ whole genome shotgun (WGS) entry which is preliminary data.</text>
</comment>
<dbReference type="Pfam" id="PF03936">
    <property type="entry name" value="Terpene_synth_C"/>
    <property type="match status" value="2"/>
</dbReference>
<accession>A0A8S0PP94</accession>
<dbReference type="InterPro" id="IPR008949">
    <property type="entry name" value="Isoprenoid_synthase_dom_sf"/>
</dbReference>
<dbReference type="InterPro" id="IPR036965">
    <property type="entry name" value="Terpene_synth_N_sf"/>
</dbReference>
<dbReference type="InterPro" id="IPR050148">
    <property type="entry name" value="Terpene_synthase-like"/>
</dbReference>
<dbReference type="FunFam" id="1.50.10.130:FF:000001">
    <property type="entry name" value="Isoprene synthase, chloroplastic"/>
    <property type="match status" value="1"/>
</dbReference>
<organism evidence="6 7">
    <name type="scientific">Olea europaea subsp. europaea</name>
    <dbReference type="NCBI Taxonomy" id="158383"/>
    <lineage>
        <taxon>Eukaryota</taxon>
        <taxon>Viridiplantae</taxon>
        <taxon>Streptophyta</taxon>
        <taxon>Embryophyta</taxon>
        <taxon>Tracheophyta</taxon>
        <taxon>Spermatophyta</taxon>
        <taxon>Magnoliopsida</taxon>
        <taxon>eudicotyledons</taxon>
        <taxon>Gunneridae</taxon>
        <taxon>Pentapetalae</taxon>
        <taxon>asterids</taxon>
        <taxon>lamiids</taxon>
        <taxon>Lamiales</taxon>
        <taxon>Oleaceae</taxon>
        <taxon>Oleeae</taxon>
        <taxon>Olea</taxon>
    </lineage>
</organism>
<dbReference type="Gramene" id="OE9A000777T1">
    <property type="protein sequence ID" value="OE9A000777C1"/>
    <property type="gene ID" value="OE9A000777"/>
</dbReference>
<evidence type="ECO:0000259" key="5">
    <source>
        <dbReference type="Pfam" id="PF03936"/>
    </source>
</evidence>
<dbReference type="GO" id="GO:0000287">
    <property type="term" value="F:magnesium ion binding"/>
    <property type="evidence" value="ECO:0007669"/>
    <property type="project" value="InterPro"/>
</dbReference>
<name>A0A8S0PP94_OLEEU</name>
<dbReference type="SFLD" id="SFLDG01019">
    <property type="entry name" value="Terpene_Cyclase_Like_1_C_Termi"/>
    <property type="match status" value="1"/>
</dbReference>